<feature type="transmembrane region" description="Helical" evidence="1">
    <location>
        <begin position="83"/>
        <end position="110"/>
    </location>
</feature>
<dbReference type="EMBL" id="FOIN01000027">
    <property type="protein sequence ID" value="SET67605.1"/>
    <property type="molecule type" value="Genomic_DNA"/>
</dbReference>
<dbReference type="Proteomes" id="UP000490821">
    <property type="component" value="Unassembled WGS sequence"/>
</dbReference>
<dbReference type="InterPro" id="IPR014204">
    <property type="entry name" value="Spore_V_AE"/>
</dbReference>
<dbReference type="Pfam" id="PF03862">
    <property type="entry name" value="SpoVAC_SpoVAEB"/>
    <property type="match status" value="1"/>
</dbReference>
<keyword evidence="1" id="KW-1133">Transmembrane helix</keyword>
<dbReference type="NCBIfam" id="TIGR02839">
    <property type="entry name" value="spore_V_AE"/>
    <property type="match status" value="1"/>
</dbReference>
<sequence>MNYLLAFIFCGLVCVIAQLIYEYTKLTPGHITSMFVVIGAFLDLFHIYDKLVEIFHAGALLPITSFGHSLMHGALAATKEFGFFGLALGVFDLTAAGISSAILFAFLVAVCTKPRS</sequence>
<evidence type="ECO:0000313" key="2">
    <source>
        <dbReference type="EMBL" id="GFI41768.1"/>
    </source>
</evidence>
<proteinExistence type="predicted"/>
<accession>A0A1I0GA82</accession>
<gene>
    <name evidence="2" type="ORF">IMSAGC017_01813</name>
    <name evidence="3" type="ORF">SAMN04489758_12729</name>
</gene>
<protein>
    <submittedName>
        <fullName evidence="3">Stage V sporulation protein AE</fullName>
    </submittedName>
</protein>
<dbReference type="RefSeq" id="WP_092355059.1">
    <property type="nucleotide sequence ID" value="NZ_BLMI01000225.1"/>
</dbReference>
<organism evidence="3 4">
    <name type="scientific">Thomasclavelia cocleata</name>
    <dbReference type="NCBI Taxonomy" id="69824"/>
    <lineage>
        <taxon>Bacteria</taxon>
        <taxon>Bacillati</taxon>
        <taxon>Bacillota</taxon>
        <taxon>Erysipelotrichia</taxon>
        <taxon>Erysipelotrichales</taxon>
        <taxon>Coprobacillaceae</taxon>
        <taxon>Thomasclavelia</taxon>
    </lineage>
</organism>
<keyword evidence="4" id="KW-1185">Reference proteome</keyword>
<dbReference type="PANTHER" id="PTHR38450:SF2">
    <property type="entry name" value="STAGE V SPORULATION PROTEIN AEB"/>
    <property type="match status" value="1"/>
</dbReference>
<name>A0A1I0GA82_9FIRM</name>
<dbReference type="EMBL" id="BLMI01000225">
    <property type="protein sequence ID" value="GFI41768.1"/>
    <property type="molecule type" value="Genomic_DNA"/>
</dbReference>
<reference evidence="4" key="1">
    <citation type="submission" date="2016-10" db="EMBL/GenBank/DDBJ databases">
        <authorList>
            <person name="Varghese N."/>
            <person name="Submissions S."/>
        </authorList>
    </citation>
    <scope>NUCLEOTIDE SEQUENCE [LARGE SCALE GENOMIC DNA]</scope>
    <source>
        <strain evidence="4">DSM 1551</strain>
    </source>
</reference>
<reference evidence="2 5" key="3">
    <citation type="journal article" date="2020" name="Microbiome">
        <title>Single-cell genomics of uncultured bacteria reveals dietary fiber responders in the mouse gut microbiota.</title>
        <authorList>
            <person name="Chijiiwa R."/>
            <person name="Hosokawa M."/>
            <person name="Kogawa M."/>
            <person name="Nishikawa Y."/>
            <person name="Ide K."/>
            <person name="Sakanashi C."/>
            <person name="Takahashi K."/>
            <person name="Takeyama H."/>
        </authorList>
    </citation>
    <scope>NUCLEOTIDE SEQUENCE [LARGE SCALE GENOMIC DNA]</scope>
    <source>
        <strain evidence="2">IMSAGC_017</strain>
    </source>
</reference>
<dbReference type="GeneID" id="78288934"/>
<evidence type="ECO:0000313" key="3">
    <source>
        <dbReference type="EMBL" id="SET67605.1"/>
    </source>
</evidence>
<dbReference type="Proteomes" id="UP000198558">
    <property type="component" value="Unassembled WGS sequence"/>
</dbReference>
<reference evidence="3" key="2">
    <citation type="submission" date="2016-10" db="EMBL/GenBank/DDBJ databases">
        <authorList>
            <person name="de Groot N.N."/>
        </authorList>
    </citation>
    <scope>NUCLEOTIDE SEQUENCE [LARGE SCALE GENOMIC DNA]</scope>
    <source>
        <strain evidence="3">DSM 1551</strain>
    </source>
</reference>
<feature type="transmembrane region" description="Helical" evidence="1">
    <location>
        <begin position="57"/>
        <end position="77"/>
    </location>
</feature>
<dbReference type="AlphaFoldDB" id="A0A1I0GA82"/>
<evidence type="ECO:0000313" key="4">
    <source>
        <dbReference type="Proteomes" id="UP000198558"/>
    </source>
</evidence>
<dbReference type="PANTHER" id="PTHR38450">
    <property type="entry name" value="STAGE V SPORULATION PROTEIN AC-RELATED"/>
    <property type="match status" value="1"/>
</dbReference>
<keyword evidence="1" id="KW-0472">Membrane</keyword>
<evidence type="ECO:0000313" key="5">
    <source>
        <dbReference type="Proteomes" id="UP000490821"/>
    </source>
</evidence>
<dbReference type="InterPro" id="IPR005562">
    <property type="entry name" value="SpoVA"/>
</dbReference>
<dbReference type="OrthoDB" id="9797988at2"/>
<feature type="transmembrane region" description="Helical" evidence="1">
    <location>
        <begin position="27"/>
        <end position="45"/>
    </location>
</feature>
<keyword evidence="1" id="KW-0812">Transmembrane</keyword>
<evidence type="ECO:0000256" key="1">
    <source>
        <dbReference type="SAM" id="Phobius"/>
    </source>
</evidence>